<gene>
    <name evidence="4" type="ORF">FEV09_05245</name>
</gene>
<dbReference type="Gene3D" id="1.10.150.870">
    <property type="match status" value="1"/>
</dbReference>
<dbReference type="InterPro" id="IPR004805">
    <property type="entry name" value="DnaE2/DnaE/PolC"/>
</dbReference>
<dbReference type="RefSeq" id="WP_009626016.1">
    <property type="nucleotide sequence ID" value="NZ_VBTY01000027.1"/>
</dbReference>
<reference evidence="4" key="1">
    <citation type="submission" date="2019-05" db="EMBL/GenBank/DDBJ databases">
        <title>Whole genome sequencing of Pseudanabaena catenata USMAC16.</title>
        <authorList>
            <person name="Khan Z."/>
            <person name="Omar W.M."/>
            <person name="Convey P."/>
            <person name="Merican F."/>
            <person name="Najimudin N."/>
        </authorList>
    </citation>
    <scope>NUCLEOTIDE SEQUENCE</scope>
    <source>
        <strain evidence="4">USMAC16</strain>
    </source>
</reference>
<sequence>MKIVSRKSLGGQCVFDIGLARDHNFLLANGCIASNCFNKSHSVAYGYVTYQTAYLKANYPVEYMAALLSSVSGDQDKVQRYIANCRSMGIPVVPPDVNSSGEDFTPRGQQILFGLAAIKNLGAGPIAAILQARQEGGAFTSLADLCSRLDSRSLNKKALEALIQTGALDLLEPNRHQLMNDLDMTMEWASRRAKEQASGQGNLFDFFGESSNTKTFDTAPKSSPVQDYSSQEKLRLEKELLGFYISDHPLNGVSRSAKLMAPINLCDIPDSSETKMVTAIALILDIKEVVTKKGDRMAILQIEDLTGSTEAVVFPKTFDKVKHLLEKDKRLMVWGKIDRRDEQTQLIVDNMQPIESVRMVRVELTREQARDRQVLEQLKQALNPNPNNGNFSQGNSHYGNSSYNKNEPDRSAKIPVIAAIEYMPKLVRLGNQFWVEDEETAVKSLQSAGFKATYDSLVT</sequence>
<comment type="caution">
    <text evidence="4">The sequence shown here is derived from an EMBL/GenBank/DDBJ whole genome shotgun (WGS) entry which is preliminary data.</text>
</comment>
<dbReference type="InterPro" id="IPR030934">
    <property type="entry name" value="Intein_C"/>
</dbReference>
<dbReference type="PANTHER" id="PTHR32294">
    <property type="entry name" value="DNA POLYMERASE III SUBUNIT ALPHA"/>
    <property type="match status" value="1"/>
</dbReference>
<proteinExistence type="predicted"/>
<protein>
    <submittedName>
        <fullName evidence="4">OB-fold nucleic acid binding domain-containing protein</fullName>
    </submittedName>
</protein>
<feature type="domain" description="OB" evidence="2">
    <location>
        <begin position="282"/>
        <end position="354"/>
    </location>
</feature>
<accession>A0A9X4M571</accession>
<feature type="domain" description="DNA polymerase helix-hairpin-helix motif" evidence="3">
    <location>
        <begin position="89"/>
        <end position="178"/>
    </location>
</feature>
<dbReference type="InterPro" id="IPR029460">
    <property type="entry name" value="DNAPol_HHH"/>
</dbReference>
<dbReference type="EMBL" id="VBTY01000027">
    <property type="protein sequence ID" value="MDG3493958.1"/>
    <property type="molecule type" value="Genomic_DNA"/>
</dbReference>
<dbReference type="Gene3D" id="2.170.16.10">
    <property type="entry name" value="Hedgehog/Intein (Hint) domain"/>
    <property type="match status" value="1"/>
</dbReference>
<dbReference type="NCBIfam" id="TIGR01443">
    <property type="entry name" value="intein_Cterm"/>
    <property type="match status" value="1"/>
</dbReference>
<evidence type="ECO:0000259" key="3">
    <source>
        <dbReference type="Pfam" id="PF14579"/>
    </source>
</evidence>
<dbReference type="Pfam" id="PF01336">
    <property type="entry name" value="tRNA_anti-codon"/>
    <property type="match status" value="1"/>
</dbReference>
<dbReference type="NCBIfam" id="NF005616">
    <property type="entry name" value="PRK07373.1"/>
    <property type="match status" value="1"/>
</dbReference>
<dbReference type="Proteomes" id="UP001152872">
    <property type="component" value="Unassembled WGS sequence"/>
</dbReference>
<dbReference type="GO" id="GO:0003676">
    <property type="term" value="F:nucleic acid binding"/>
    <property type="evidence" value="ECO:0007669"/>
    <property type="project" value="InterPro"/>
</dbReference>
<evidence type="ECO:0000259" key="2">
    <source>
        <dbReference type="Pfam" id="PF01336"/>
    </source>
</evidence>
<keyword evidence="5" id="KW-1185">Reference proteome</keyword>
<name>A0A9X4M571_9CYAN</name>
<dbReference type="Pfam" id="PF14579">
    <property type="entry name" value="HHH_6"/>
    <property type="match status" value="1"/>
</dbReference>
<organism evidence="4 5">
    <name type="scientific">Pseudanabaena catenata USMAC16</name>
    <dbReference type="NCBI Taxonomy" id="1855837"/>
    <lineage>
        <taxon>Bacteria</taxon>
        <taxon>Bacillati</taxon>
        <taxon>Cyanobacteriota</taxon>
        <taxon>Cyanophyceae</taxon>
        <taxon>Pseudanabaenales</taxon>
        <taxon>Pseudanabaenaceae</taxon>
        <taxon>Pseudanabaena</taxon>
    </lineage>
</organism>
<dbReference type="GO" id="GO:0006260">
    <property type="term" value="P:DNA replication"/>
    <property type="evidence" value="ECO:0007669"/>
    <property type="project" value="InterPro"/>
</dbReference>
<dbReference type="CDD" id="cd04485">
    <property type="entry name" value="DnaE_OBF"/>
    <property type="match status" value="1"/>
</dbReference>
<evidence type="ECO:0000313" key="4">
    <source>
        <dbReference type="EMBL" id="MDG3493958.1"/>
    </source>
</evidence>
<dbReference type="InterPro" id="IPR004365">
    <property type="entry name" value="NA-bd_OB_tRNA"/>
</dbReference>
<evidence type="ECO:0000256" key="1">
    <source>
        <dbReference type="SAM" id="MobiDB-lite"/>
    </source>
</evidence>
<dbReference type="GO" id="GO:0008408">
    <property type="term" value="F:3'-5' exonuclease activity"/>
    <property type="evidence" value="ECO:0007669"/>
    <property type="project" value="InterPro"/>
</dbReference>
<dbReference type="AlphaFoldDB" id="A0A9X4M571"/>
<feature type="compositionally biased region" description="Polar residues" evidence="1">
    <location>
        <begin position="381"/>
        <end position="405"/>
    </location>
</feature>
<feature type="region of interest" description="Disordered" evidence="1">
    <location>
        <begin position="381"/>
        <end position="408"/>
    </location>
</feature>
<evidence type="ECO:0000313" key="5">
    <source>
        <dbReference type="Proteomes" id="UP001152872"/>
    </source>
</evidence>
<dbReference type="PANTHER" id="PTHR32294:SF0">
    <property type="entry name" value="DNA POLYMERASE III SUBUNIT ALPHA"/>
    <property type="match status" value="1"/>
</dbReference>